<dbReference type="Proteomes" id="UP000000763">
    <property type="component" value="Chromosome 11"/>
</dbReference>
<sequence length="999" mass="114215">MSYDIEYKKWSLTNKKCLAVVKNTIEPTILGSIPECDAVSEYLERIKSQFTGSSKTYATQLIKQLVTERYHGGGVRDHILRMSNMASKLKPMDLGITDDFLVHLVMASLPKHFDNFIVNYNISPEKWNFEKLIANCVQEEEKIKESNGGSINYVKDNKKKNYKSPSSKAKQPQHLPQQQQFAVEKDQCLHCKKTGHYKKDCPDFLKMIMAKKGKNIITFVNESHYVGYSRSTWWIDSGATIHACNCLKAFRSMRTTQRSESSIRVANGVEEKVDAVGDLSLELANGFTLLLRNVFYVPSFQRNLISVSKLDFDGYDCRFGSGECELWGRIERLVKNEILPPLEFSDLEQCIECIKGKFVKNIKKGAKRSAGFLEIIHTDICGPFPVKSVDGYDSFITFTDDYSRYSYIYPIKERSEALDKFKIFKAEVENQHDMGKSLDLFLLQAERRNRTLMDMVRSMMSYSTLSLGLWMEALKTAIHILNRVPSKSVPKTPYELWTGRVPSLAHLRVWGSPAEAKIFNPDLRKLDPKTDSTEIIATPEEELQQPQTDNVPVQETQQEPHIQNVPNVEAPRRSERVRRSAIRDDYQVYNIEESHMEDDPTSYKEAMRSARSSEWLEAMKDEMKSMKLNDVWDLEEIPKGAKTVGCKWVYKTKYDSRGNIEKFKARLVAKGFTQREGIDYNETFSPVSCKDSFRIIIALMAHYDLELHQMDVKTTFLNGDLEEKETKKFLSSNFDMKDIGEASYVLGIEIHRDRTKYALGLSQKAYIEKVLMKFNMYRCSATPAPIVKGEKYGASQCPRNQYELNEMKTKPYASAVGSLQYAQVCTRPDLAFVTELLGRFQSNPGPKHWKLVKKVLCFWKGTKGLMMSYRRLESLQIVGYSDSDFAKDNTKSTSGYVFTLAGGAISWKSSKQTITAGSTMYAEFIACYEATGQVNWLKKFISGLKVVDSIEKPLKLYCDNEPAVMYAHNNQSSGAAKHIDIKYYVVKDSPRSNNQSRAH</sequence>
<dbReference type="GO" id="GO:0008270">
    <property type="term" value="F:zinc ion binding"/>
    <property type="evidence" value="ECO:0007669"/>
    <property type="project" value="UniProtKB-KW"/>
</dbReference>
<reference evidence="9" key="1">
    <citation type="journal article" date="2005" name="Nature">
        <title>The map-based sequence of the rice genome.</title>
        <authorList>
            <consortium name="International rice genome sequencing project (IRGSP)"/>
            <person name="Matsumoto T."/>
            <person name="Wu J."/>
            <person name="Kanamori H."/>
            <person name="Katayose Y."/>
            <person name="Fujisawa M."/>
            <person name="Namiki N."/>
            <person name="Mizuno H."/>
            <person name="Yamamoto K."/>
            <person name="Antonio B.A."/>
            <person name="Baba T."/>
            <person name="Sakata K."/>
            <person name="Nagamura Y."/>
            <person name="Aoki H."/>
            <person name="Arikawa K."/>
            <person name="Arita K."/>
            <person name="Bito T."/>
            <person name="Chiden Y."/>
            <person name="Fujitsuka N."/>
            <person name="Fukunaka R."/>
            <person name="Hamada M."/>
            <person name="Harada C."/>
            <person name="Hayashi A."/>
            <person name="Hijishita S."/>
            <person name="Honda M."/>
            <person name="Hosokawa S."/>
            <person name="Ichikawa Y."/>
            <person name="Idonuma A."/>
            <person name="Iijima M."/>
            <person name="Ikeda M."/>
            <person name="Ikeno M."/>
            <person name="Ito K."/>
            <person name="Ito S."/>
            <person name="Ito T."/>
            <person name="Ito Y."/>
            <person name="Ito Y."/>
            <person name="Iwabuchi A."/>
            <person name="Kamiya K."/>
            <person name="Karasawa W."/>
            <person name="Kurita K."/>
            <person name="Katagiri S."/>
            <person name="Kikuta A."/>
            <person name="Kobayashi H."/>
            <person name="Kobayashi N."/>
            <person name="Machita K."/>
            <person name="Maehara T."/>
            <person name="Masukawa M."/>
            <person name="Mizubayashi T."/>
            <person name="Mukai Y."/>
            <person name="Nagasaki H."/>
            <person name="Nagata Y."/>
            <person name="Naito S."/>
            <person name="Nakashima M."/>
            <person name="Nakama Y."/>
            <person name="Nakamichi Y."/>
            <person name="Nakamura M."/>
            <person name="Meguro A."/>
            <person name="Negishi M."/>
            <person name="Ohta I."/>
            <person name="Ohta T."/>
            <person name="Okamoto M."/>
            <person name="Ono N."/>
            <person name="Saji S."/>
            <person name="Sakaguchi M."/>
            <person name="Sakai K."/>
            <person name="Shibata M."/>
            <person name="Shimokawa T."/>
            <person name="Song J."/>
            <person name="Takazaki Y."/>
            <person name="Terasawa K."/>
            <person name="Tsugane M."/>
            <person name="Tsuji K."/>
            <person name="Ueda S."/>
            <person name="Waki K."/>
            <person name="Yamagata H."/>
            <person name="Yamamoto M."/>
            <person name="Yamamoto S."/>
            <person name="Yamane H."/>
            <person name="Yoshiki S."/>
            <person name="Yoshihara R."/>
            <person name="Yukawa K."/>
            <person name="Zhong H."/>
            <person name="Yano M."/>
            <person name="Yuan Q."/>
            <person name="Ouyang S."/>
            <person name="Liu J."/>
            <person name="Jones K.M."/>
            <person name="Gansberger K."/>
            <person name="Moffat K."/>
            <person name="Hill J."/>
            <person name="Bera J."/>
            <person name="Fadrosh D."/>
            <person name="Jin S."/>
            <person name="Johri S."/>
            <person name="Kim M."/>
            <person name="Overton L."/>
            <person name="Reardon M."/>
            <person name="Tsitrin T."/>
            <person name="Vuong H."/>
            <person name="Weaver B."/>
            <person name="Ciecko A."/>
            <person name="Tallon L."/>
            <person name="Jackson J."/>
            <person name="Pai G."/>
            <person name="Aken S.V."/>
            <person name="Utterback T."/>
            <person name="Reidmuller S."/>
            <person name="Feldblyum T."/>
            <person name="Hsiao J."/>
            <person name="Zismann V."/>
            <person name="Iobst S."/>
            <person name="de Vazeille A.R."/>
            <person name="Buell C.R."/>
            <person name="Ying K."/>
            <person name="Li Y."/>
            <person name="Lu T."/>
            <person name="Huang Y."/>
            <person name="Zhao Q."/>
            <person name="Feng Q."/>
            <person name="Zhang L."/>
            <person name="Zhu J."/>
            <person name="Weng Q."/>
            <person name="Mu J."/>
            <person name="Lu Y."/>
            <person name="Fan D."/>
            <person name="Liu Y."/>
            <person name="Guan J."/>
            <person name="Zhang Y."/>
            <person name="Yu S."/>
            <person name="Liu X."/>
            <person name="Zhang Y."/>
            <person name="Hong G."/>
            <person name="Han B."/>
            <person name="Choisne N."/>
            <person name="Demange N."/>
            <person name="Orjeda G."/>
            <person name="Samain S."/>
            <person name="Cattolico L."/>
            <person name="Pelletier E."/>
            <person name="Couloux A."/>
            <person name="Segurens B."/>
            <person name="Wincker P."/>
            <person name="D'Hont A."/>
            <person name="Scarpelli C."/>
            <person name="Weissenbach J."/>
            <person name="Salanoubat M."/>
            <person name="Quetier F."/>
            <person name="Yu Y."/>
            <person name="Kim H.R."/>
            <person name="Rambo T."/>
            <person name="Currie J."/>
            <person name="Collura K."/>
            <person name="Luo M."/>
            <person name="Yang T."/>
            <person name="Ammiraju J.S.S."/>
            <person name="Engler F."/>
            <person name="Soderlund C."/>
            <person name="Wing R.A."/>
            <person name="Palmer L.E."/>
            <person name="de la Bastide M."/>
            <person name="Spiegel L."/>
            <person name="Nascimento L."/>
            <person name="Zutavern T."/>
            <person name="O'Shaughnessy A."/>
            <person name="Dike S."/>
            <person name="Dedhia N."/>
            <person name="Preston R."/>
            <person name="Balija V."/>
            <person name="McCombie W.R."/>
            <person name="Chow T."/>
            <person name="Chen H."/>
            <person name="Chung M."/>
            <person name="Chen C."/>
            <person name="Shaw J."/>
            <person name="Wu H."/>
            <person name="Hsiao K."/>
            <person name="Chao Y."/>
            <person name="Chu M."/>
            <person name="Cheng C."/>
            <person name="Hour A."/>
            <person name="Lee P."/>
            <person name="Lin S."/>
            <person name="Lin Y."/>
            <person name="Liou J."/>
            <person name="Liu S."/>
            <person name="Hsing Y."/>
            <person name="Raghuvanshi S."/>
            <person name="Mohanty A."/>
            <person name="Bharti A.K."/>
            <person name="Gaur A."/>
            <person name="Gupta V."/>
            <person name="Kumar D."/>
            <person name="Ravi V."/>
            <person name="Vij S."/>
            <person name="Kapur A."/>
            <person name="Khurana P."/>
            <person name="Khurana P."/>
            <person name="Khurana J.P."/>
            <person name="Tyagi A.K."/>
            <person name="Gaikwad K."/>
            <person name="Singh A."/>
            <person name="Dalal V."/>
            <person name="Srivastava S."/>
            <person name="Dixit A."/>
            <person name="Pal A.K."/>
            <person name="Ghazi I.A."/>
            <person name="Yadav M."/>
            <person name="Pandit A."/>
            <person name="Bhargava A."/>
            <person name="Sureshbabu K."/>
            <person name="Batra K."/>
            <person name="Sharma T.R."/>
            <person name="Mohapatra T."/>
            <person name="Singh N.K."/>
            <person name="Messing J."/>
            <person name="Nelson A.B."/>
            <person name="Fuks G."/>
            <person name="Kavchok S."/>
            <person name="Keizer G."/>
            <person name="Linton E."/>
            <person name="Llaca V."/>
            <person name="Song R."/>
            <person name="Tanyolac B."/>
            <person name="Young S."/>
            <person name="Ho-Il K."/>
            <person name="Hahn J.H."/>
            <person name="Sangsakoo G."/>
            <person name="Vanavichit A."/>
            <person name="de Mattos Luiz.A.T."/>
            <person name="Zimmer P.D."/>
            <person name="Malone G."/>
            <person name="Dellagostin O."/>
            <person name="de Oliveira A.C."/>
            <person name="Bevan M."/>
            <person name="Bancroft I."/>
            <person name="Minx P."/>
            <person name="Cordum H."/>
            <person name="Wilson R."/>
            <person name="Cheng Z."/>
            <person name="Jin W."/>
            <person name="Jiang J."/>
            <person name="Leong S.A."/>
            <person name="Iwama H."/>
            <person name="Gojobori T."/>
            <person name="Itoh T."/>
            <person name="Niimura Y."/>
            <person name="Fujii Y."/>
            <person name="Habara T."/>
            <person name="Sakai H."/>
            <person name="Sato Y."/>
            <person name="Wilson G."/>
            <person name="Kumar K."/>
            <person name="McCouch S."/>
            <person name="Juretic N."/>
            <person name="Hoen D."/>
            <person name="Wright S."/>
            <person name="Bruskiewich R."/>
            <person name="Bureau T."/>
            <person name="Miyao A."/>
            <person name="Hirochika H."/>
            <person name="Nishikawa T."/>
            <person name="Kadowaki K."/>
            <person name="Sugiura M."/>
            <person name="Burr B."/>
            <person name="Sasaki T."/>
        </authorList>
    </citation>
    <scope>NUCLEOTIDE SEQUENCE [LARGE SCALE GENOMIC DNA]</scope>
    <source>
        <strain evidence="9">cv. Nipponbare</strain>
    </source>
</reference>
<organism evidence="8 9">
    <name type="scientific">Oryza sativa subsp. japonica</name>
    <name type="common">Rice</name>
    <dbReference type="NCBI Taxonomy" id="39947"/>
    <lineage>
        <taxon>Eukaryota</taxon>
        <taxon>Viridiplantae</taxon>
        <taxon>Streptophyta</taxon>
        <taxon>Embryophyta</taxon>
        <taxon>Tracheophyta</taxon>
        <taxon>Spermatophyta</taxon>
        <taxon>Magnoliopsida</taxon>
        <taxon>Liliopsida</taxon>
        <taxon>Poales</taxon>
        <taxon>Poaceae</taxon>
        <taxon>BOP clade</taxon>
        <taxon>Oryzoideae</taxon>
        <taxon>Oryzeae</taxon>
        <taxon>Oryzinae</taxon>
        <taxon>Oryza</taxon>
        <taxon>Oryza sativa</taxon>
    </lineage>
</organism>
<evidence type="ECO:0000256" key="2">
    <source>
        <dbReference type="ARBA" id="ARBA00022723"/>
    </source>
</evidence>
<evidence type="ECO:0000259" key="7">
    <source>
        <dbReference type="PROSITE" id="PS50158"/>
    </source>
</evidence>
<proteinExistence type="predicted"/>
<evidence type="ECO:0000256" key="1">
    <source>
        <dbReference type="ARBA" id="ARBA00022670"/>
    </source>
</evidence>
<dbReference type="AlphaFoldDB" id="Q2QZ71"/>
<dbReference type="GO" id="GO:0003676">
    <property type="term" value="F:nucleic acid binding"/>
    <property type="evidence" value="ECO:0007669"/>
    <property type="project" value="InterPro"/>
</dbReference>
<dbReference type="SUPFAM" id="SSF56672">
    <property type="entry name" value="DNA/RNA polymerases"/>
    <property type="match status" value="1"/>
</dbReference>
<dbReference type="Pfam" id="PF07727">
    <property type="entry name" value="RVT_2"/>
    <property type="match status" value="2"/>
</dbReference>
<dbReference type="CDD" id="cd09272">
    <property type="entry name" value="RNase_HI_RT_Ty1"/>
    <property type="match status" value="1"/>
</dbReference>
<evidence type="ECO:0000256" key="6">
    <source>
        <dbReference type="SAM" id="MobiDB-lite"/>
    </source>
</evidence>
<dbReference type="PANTHER" id="PTHR42648:SF28">
    <property type="entry name" value="TRANSPOSON-ENCODED PROTEIN WITH RIBONUCLEASE H-LIKE AND RETROVIRUS ZINC FINGER-LIKE DOMAINS"/>
    <property type="match status" value="1"/>
</dbReference>
<dbReference type="Gene3D" id="4.10.60.10">
    <property type="entry name" value="Zinc finger, CCHC-type"/>
    <property type="match status" value="1"/>
</dbReference>
<keyword evidence="1" id="KW-0645">Protease</keyword>
<dbReference type="Gene3D" id="3.30.420.10">
    <property type="entry name" value="Ribonuclease H-like superfamily/Ribonuclease H"/>
    <property type="match status" value="2"/>
</dbReference>
<dbReference type="PROSITE" id="PS50158">
    <property type="entry name" value="ZF_CCHC"/>
    <property type="match status" value="1"/>
</dbReference>
<evidence type="ECO:0000256" key="4">
    <source>
        <dbReference type="ARBA" id="ARBA00022801"/>
    </source>
</evidence>
<dbReference type="InterPro" id="IPR039537">
    <property type="entry name" value="Retrotran_Ty1/copia-like"/>
</dbReference>
<keyword evidence="3" id="KW-0064">Aspartyl protease</keyword>
<dbReference type="GO" id="GO:0006508">
    <property type="term" value="P:proteolysis"/>
    <property type="evidence" value="ECO:0007669"/>
    <property type="project" value="UniProtKB-KW"/>
</dbReference>
<dbReference type="InterPro" id="IPR036875">
    <property type="entry name" value="Znf_CCHC_sf"/>
</dbReference>
<name>Q2QZ71_ORYSJ</name>
<dbReference type="GO" id="GO:0004190">
    <property type="term" value="F:aspartic-type endopeptidase activity"/>
    <property type="evidence" value="ECO:0007669"/>
    <property type="project" value="UniProtKB-KW"/>
</dbReference>
<accession>Q2QZ71</accession>
<dbReference type="InterPro" id="IPR043502">
    <property type="entry name" value="DNA/RNA_pol_sf"/>
</dbReference>
<dbReference type="InterPro" id="IPR012337">
    <property type="entry name" value="RNaseH-like_sf"/>
</dbReference>
<feature type="domain" description="CCHC-type" evidence="7">
    <location>
        <begin position="188"/>
        <end position="203"/>
    </location>
</feature>
<dbReference type="Pfam" id="PF22936">
    <property type="entry name" value="Pol_BBD"/>
    <property type="match status" value="1"/>
</dbReference>
<keyword evidence="5" id="KW-0863">Zinc-finger</keyword>
<feature type="region of interest" description="Disordered" evidence="6">
    <location>
        <begin position="148"/>
        <end position="176"/>
    </location>
</feature>
<dbReference type="InterPro" id="IPR054722">
    <property type="entry name" value="PolX-like_BBD"/>
</dbReference>
<feature type="compositionally biased region" description="Low complexity" evidence="6">
    <location>
        <begin position="163"/>
        <end position="176"/>
    </location>
</feature>
<dbReference type="SUPFAM" id="SSF53098">
    <property type="entry name" value="Ribonuclease H-like"/>
    <property type="match status" value="1"/>
</dbReference>
<dbReference type="PANTHER" id="PTHR42648">
    <property type="entry name" value="TRANSPOSASE, PUTATIVE-RELATED"/>
    <property type="match status" value="1"/>
</dbReference>
<dbReference type="InterPro" id="IPR013103">
    <property type="entry name" value="RVT_2"/>
</dbReference>
<dbReference type="SUPFAM" id="SSF57756">
    <property type="entry name" value="Retrovirus zinc finger-like domains"/>
    <property type="match status" value="1"/>
</dbReference>
<dbReference type="Pfam" id="PF14223">
    <property type="entry name" value="Retrotran_gag_2"/>
    <property type="match status" value="1"/>
</dbReference>
<dbReference type="InterPro" id="IPR036397">
    <property type="entry name" value="RNaseH_sf"/>
</dbReference>
<keyword evidence="5" id="KW-0862">Zinc</keyword>
<evidence type="ECO:0000313" key="8">
    <source>
        <dbReference type="EMBL" id="AAX95363.1"/>
    </source>
</evidence>
<keyword evidence="2" id="KW-0479">Metal-binding</keyword>
<dbReference type="SMART" id="SM00343">
    <property type="entry name" value="ZnF_C2HC"/>
    <property type="match status" value="1"/>
</dbReference>
<reference evidence="9" key="2">
    <citation type="journal article" date="2008" name="Nucleic Acids Res.">
        <title>The rice annotation project database (RAP-DB): 2008 update.</title>
        <authorList>
            <consortium name="The rice annotation project (RAP)"/>
        </authorList>
    </citation>
    <scope>GENOME REANNOTATION</scope>
    <source>
        <strain evidence="9">cv. Nipponbare</strain>
    </source>
</reference>
<keyword evidence="4" id="KW-0378">Hydrolase</keyword>
<protein>
    <submittedName>
        <fullName evidence="8">Integrase core domain, putative</fullName>
    </submittedName>
</protein>
<dbReference type="InterPro" id="IPR001878">
    <property type="entry name" value="Znf_CCHC"/>
</dbReference>
<dbReference type="EMBL" id="AC134045">
    <property type="protein sequence ID" value="AAX95363.1"/>
    <property type="molecule type" value="Genomic_DNA"/>
</dbReference>
<evidence type="ECO:0000313" key="9">
    <source>
        <dbReference type="Proteomes" id="UP000000763"/>
    </source>
</evidence>
<evidence type="ECO:0000256" key="3">
    <source>
        <dbReference type="ARBA" id="ARBA00022750"/>
    </source>
</evidence>
<evidence type="ECO:0000256" key="5">
    <source>
        <dbReference type="PROSITE-ProRule" id="PRU00047"/>
    </source>
</evidence>